<dbReference type="Bgee" id="ENSMMUG00000060326">
    <property type="expression patterns" value="Expressed in primary visual cortex and 15 other cell types or tissues"/>
</dbReference>
<dbReference type="STRING" id="9544.ENSMMUP00000078613"/>
<sequence>MTVAPDRLTLGALPSGDEGKMSLSGFKAKLKLLASIFHKNQDPPPQLTLHCNIKEKLTMKRDSLREEKLECSLWCCLSDPSPQGPARPLLSSGKAHCTLVAAGKSPVQALCPLFLTGFCISYFSLIERAPDSHPQPYPIWLCMSDHQGSSGSYLVHADISPSSPLSSLLFLLWSCYVVFCKALKKVYSGRGECFIIMLCAFYLPLNKCLGKICFIECLSLF</sequence>
<dbReference type="Proteomes" id="UP000006718">
    <property type="component" value="Chromosome 7"/>
</dbReference>
<keyword evidence="2" id="KW-1185">Reference proteome</keyword>
<dbReference type="Ensembl" id="ENSMMUT00000088248.1">
    <property type="protein sequence ID" value="ENSMMUP00000078613.1"/>
    <property type="gene ID" value="ENSMMUG00000060326.1"/>
</dbReference>
<accession>A0A5F8ANH6</accession>
<dbReference type="VEuPathDB" id="HostDB:ENSMMUG00000060326"/>
<reference evidence="1" key="2">
    <citation type="submission" date="2019-01" db="EMBL/GenBank/DDBJ databases">
        <authorList>
            <person name="Graves T."/>
            <person name="Eichler E.E."/>
            <person name="Wilson R.K."/>
        </authorList>
    </citation>
    <scope>NUCLEOTIDE SEQUENCE [LARGE SCALE GENOMIC DNA]</scope>
    <source>
        <strain evidence="1">17573</strain>
    </source>
</reference>
<reference evidence="2" key="1">
    <citation type="journal article" date="2007" name="Science">
        <title>Evolutionary and biomedical insights from the rhesus macaque genome.</title>
        <authorList>
            <person name="Gibbs R.A."/>
            <person name="Rogers J."/>
            <person name="Katze M.G."/>
            <person name="Bumgarner R."/>
            <person name="Weinstock G.M."/>
            <person name="Mardis E.R."/>
            <person name="Remington K.A."/>
            <person name="Strausberg R.L."/>
            <person name="Venter J.C."/>
            <person name="Wilson R.K."/>
            <person name="Batzer M.A."/>
            <person name="Bustamante C.D."/>
            <person name="Eichler E.E."/>
            <person name="Hahn M.W."/>
            <person name="Hardison R.C."/>
            <person name="Makova K.D."/>
            <person name="Miller W."/>
            <person name="Milosavljevic A."/>
            <person name="Palermo R.E."/>
            <person name="Siepel A."/>
            <person name="Sikela J.M."/>
            <person name="Attaway T."/>
            <person name="Bell S."/>
            <person name="Bernard K.E."/>
            <person name="Buhay C.J."/>
            <person name="Chandrabose M.N."/>
            <person name="Dao M."/>
            <person name="Davis C."/>
            <person name="Delehaunty K.D."/>
            <person name="Ding Y."/>
            <person name="Dinh H.H."/>
            <person name="Dugan-Rocha S."/>
            <person name="Fulton L.A."/>
            <person name="Gabisi R.A."/>
            <person name="Garner T.T."/>
            <person name="Godfrey J."/>
            <person name="Hawes A.C."/>
            <person name="Hernandez J."/>
            <person name="Hines S."/>
            <person name="Holder M."/>
            <person name="Hume J."/>
            <person name="Jhangiani S.N."/>
            <person name="Joshi V."/>
            <person name="Khan Z.M."/>
            <person name="Kirkness E.F."/>
            <person name="Cree A."/>
            <person name="Fowler R.G."/>
            <person name="Lee S."/>
            <person name="Lewis L.R."/>
            <person name="Li Z."/>
            <person name="Liu Y.-S."/>
            <person name="Moore S.M."/>
            <person name="Muzny D."/>
            <person name="Nazareth L.V."/>
            <person name="Ngo D.N."/>
            <person name="Okwuonu G.O."/>
            <person name="Pai G."/>
            <person name="Parker D."/>
            <person name="Paul H.A."/>
            <person name="Pfannkoch C."/>
            <person name="Pohl C.S."/>
            <person name="Rogers Y.-H.C."/>
            <person name="Ruiz S.J."/>
            <person name="Sabo A."/>
            <person name="Santibanez J."/>
            <person name="Schneider B.W."/>
            <person name="Smith S.M."/>
            <person name="Sodergren E."/>
            <person name="Svatek A.F."/>
            <person name="Utterback T.R."/>
            <person name="Vattathil S."/>
            <person name="Warren W."/>
            <person name="White C.S."/>
            <person name="Chinwalla A.T."/>
            <person name="Feng Y."/>
            <person name="Halpern A.L."/>
            <person name="Hillier L.W."/>
            <person name="Huang X."/>
            <person name="Minx P."/>
            <person name="Nelson J.O."/>
            <person name="Pepin K.H."/>
            <person name="Qin X."/>
            <person name="Sutton G.G."/>
            <person name="Venter E."/>
            <person name="Walenz B.P."/>
            <person name="Wallis J.W."/>
            <person name="Worley K.C."/>
            <person name="Yang S.-P."/>
            <person name="Jones S.M."/>
            <person name="Marra M.A."/>
            <person name="Rocchi M."/>
            <person name="Schein J.E."/>
            <person name="Baertsch R."/>
            <person name="Clarke L."/>
            <person name="Csuros M."/>
            <person name="Glasscock J."/>
            <person name="Harris R.A."/>
            <person name="Havlak P."/>
            <person name="Jackson A.R."/>
            <person name="Jiang H."/>
            <person name="Liu Y."/>
            <person name="Messina D.N."/>
            <person name="Shen Y."/>
            <person name="Song H.X.-Z."/>
            <person name="Wylie T."/>
            <person name="Zhang L."/>
            <person name="Birney E."/>
            <person name="Han K."/>
            <person name="Konkel M.K."/>
            <person name="Lee J."/>
            <person name="Smit A.F.A."/>
            <person name="Ullmer B."/>
            <person name="Wang H."/>
            <person name="Xing J."/>
            <person name="Burhans R."/>
            <person name="Cheng Z."/>
            <person name="Karro J.E."/>
            <person name="Ma J."/>
            <person name="Raney B."/>
            <person name="She X."/>
            <person name="Cox M.J."/>
            <person name="Demuth J.P."/>
            <person name="Dumas L.J."/>
            <person name="Han S.-G."/>
            <person name="Hopkins J."/>
            <person name="Karimpour-Fard A."/>
            <person name="Kim Y.H."/>
            <person name="Pollack J.R."/>
            <person name="Vinar T."/>
            <person name="Addo-Quaye C."/>
            <person name="Degenhardt J."/>
            <person name="Denby A."/>
            <person name="Hubisz M.J."/>
            <person name="Indap A."/>
            <person name="Kosiol C."/>
            <person name="Lahn B.T."/>
            <person name="Lawson H.A."/>
            <person name="Marklein A."/>
            <person name="Nielsen R."/>
            <person name="Vallender E.J."/>
            <person name="Clark A.G."/>
            <person name="Ferguson B."/>
            <person name="Hernandez R.D."/>
            <person name="Hirani K."/>
            <person name="Kehrer-Sawatzki H."/>
            <person name="Kolb J."/>
            <person name="Patil S."/>
            <person name="Pu L.-L."/>
            <person name="Ren Y."/>
            <person name="Smith D.G."/>
            <person name="Wheeler D.A."/>
            <person name="Schenck I."/>
            <person name="Ball E.V."/>
            <person name="Chen R."/>
            <person name="Cooper D.N."/>
            <person name="Giardine B."/>
            <person name="Hsu F."/>
            <person name="Kent W.J."/>
            <person name="Lesk A."/>
            <person name="Nelson D.L."/>
            <person name="O'brien W.E."/>
            <person name="Pruefer K."/>
            <person name="Stenson P.D."/>
            <person name="Wallace J.C."/>
            <person name="Ke H."/>
            <person name="Liu X.-M."/>
            <person name="Wang P."/>
            <person name="Xiang A.P."/>
            <person name="Yang F."/>
            <person name="Barber G.P."/>
            <person name="Haussler D."/>
            <person name="Karolchik D."/>
            <person name="Kern A.D."/>
            <person name="Kuhn R.M."/>
            <person name="Smith K.E."/>
            <person name="Zwieg A.S."/>
        </authorList>
    </citation>
    <scope>NUCLEOTIDE SEQUENCE [LARGE SCALE GENOMIC DNA]</scope>
    <source>
        <strain evidence="2">17573</strain>
    </source>
</reference>
<reference evidence="1" key="4">
    <citation type="submission" date="2025-09" db="UniProtKB">
        <authorList>
            <consortium name="Ensembl"/>
        </authorList>
    </citation>
    <scope>IDENTIFICATION</scope>
    <source>
        <strain evidence="1">17573</strain>
    </source>
</reference>
<evidence type="ECO:0000313" key="2">
    <source>
        <dbReference type="Proteomes" id="UP000006718"/>
    </source>
</evidence>
<evidence type="ECO:0000313" key="1">
    <source>
        <dbReference type="Ensembl" id="ENSMMUP00000078613.1"/>
    </source>
</evidence>
<protein>
    <submittedName>
        <fullName evidence="1">Uncharacterized protein</fullName>
    </submittedName>
</protein>
<dbReference type="InParanoid" id="A0A5F8ANH6"/>
<dbReference type="GeneTree" id="ENSGT01010000222921"/>
<reference evidence="1" key="3">
    <citation type="submission" date="2025-08" db="UniProtKB">
        <authorList>
            <consortium name="Ensembl"/>
        </authorList>
    </citation>
    <scope>IDENTIFICATION</scope>
    <source>
        <strain evidence="1">17573</strain>
    </source>
</reference>
<dbReference type="AlphaFoldDB" id="A0A5F8ANH6"/>
<organism evidence="1 2">
    <name type="scientific">Macaca mulatta</name>
    <name type="common">Rhesus macaque</name>
    <dbReference type="NCBI Taxonomy" id="9544"/>
    <lineage>
        <taxon>Eukaryota</taxon>
        <taxon>Metazoa</taxon>
        <taxon>Chordata</taxon>
        <taxon>Craniata</taxon>
        <taxon>Vertebrata</taxon>
        <taxon>Euteleostomi</taxon>
        <taxon>Mammalia</taxon>
        <taxon>Eutheria</taxon>
        <taxon>Euarchontoglires</taxon>
        <taxon>Primates</taxon>
        <taxon>Haplorrhini</taxon>
        <taxon>Catarrhini</taxon>
        <taxon>Cercopithecidae</taxon>
        <taxon>Cercopithecinae</taxon>
        <taxon>Macaca</taxon>
    </lineage>
</organism>
<proteinExistence type="predicted"/>
<name>A0A5F8ANH6_MACMU</name>
<dbReference type="PaxDb" id="9544-ENSMMUP00000005612"/>